<dbReference type="GO" id="GO:0005794">
    <property type="term" value="C:Golgi apparatus"/>
    <property type="evidence" value="ECO:0007669"/>
    <property type="project" value="TreeGrafter"/>
</dbReference>
<dbReference type="PaxDb" id="2850-Phatr50413"/>
<evidence type="ECO:0000259" key="1">
    <source>
        <dbReference type="Pfam" id="PF03407"/>
    </source>
</evidence>
<dbReference type="eggNOG" id="ENOG502R34C">
    <property type="taxonomic scope" value="Eukaryota"/>
</dbReference>
<dbReference type="RefSeq" id="XP_002185304.1">
    <property type="nucleotide sequence ID" value="XM_002185268.1"/>
</dbReference>
<dbReference type="KEGG" id="pti:PHATRDRAFT_50413"/>
<name>B7GE18_PHATC</name>
<keyword evidence="3" id="KW-1185">Reference proteome</keyword>
<reference evidence="2 3" key="1">
    <citation type="journal article" date="2008" name="Nature">
        <title>The Phaeodactylum genome reveals the evolutionary history of diatom genomes.</title>
        <authorList>
            <person name="Bowler C."/>
            <person name="Allen A.E."/>
            <person name="Badger J.H."/>
            <person name="Grimwood J."/>
            <person name="Jabbari K."/>
            <person name="Kuo A."/>
            <person name="Maheswari U."/>
            <person name="Martens C."/>
            <person name="Maumus F."/>
            <person name="Otillar R.P."/>
            <person name="Rayko E."/>
            <person name="Salamov A."/>
            <person name="Vandepoele K."/>
            <person name="Beszteri B."/>
            <person name="Gruber A."/>
            <person name="Heijde M."/>
            <person name="Katinka M."/>
            <person name="Mock T."/>
            <person name="Valentin K."/>
            <person name="Verret F."/>
            <person name="Berges J.A."/>
            <person name="Brownlee C."/>
            <person name="Cadoret J.P."/>
            <person name="Chiovitti A."/>
            <person name="Choi C.J."/>
            <person name="Coesel S."/>
            <person name="De Martino A."/>
            <person name="Detter J.C."/>
            <person name="Durkin C."/>
            <person name="Falciatore A."/>
            <person name="Fournet J."/>
            <person name="Haruta M."/>
            <person name="Huysman M.J."/>
            <person name="Jenkins B.D."/>
            <person name="Jiroutova K."/>
            <person name="Jorgensen R.E."/>
            <person name="Joubert Y."/>
            <person name="Kaplan A."/>
            <person name="Kroger N."/>
            <person name="Kroth P.G."/>
            <person name="La Roche J."/>
            <person name="Lindquist E."/>
            <person name="Lommer M."/>
            <person name="Martin-Jezequel V."/>
            <person name="Lopez P.J."/>
            <person name="Lucas S."/>
            <person name="Mangogna M."/>
            <person name="McGinnis K."/>
            <person name="Medlin L.K."/>
            <person name="Montsant A."/>
            <person name="Oudot-Le Secq M.P."/>
            <person name="Napoli C."/>
            <person name="Obornik M."/>
            <person name="Parker M.S."/>
            <person name="Petit J.L."/>
            <person name="Porcel B.M."/>
            <person name="Poulsen N."/>
            <person name="Robison M."/>
            <person name="Rychlewski L."/>
            <person name="Rynearson T.A."/>
            <person name="Schmutz J."/>
            <person name="Shapiro H."/>
            <person name="Siaut M."/>
            <person name="Stanley M."/>
            <person name="Sussman M.R."/>
            <person name="Taylor A.R."/>
            <person name="Vardi A."/>
            <person name="von Dassow P."/>
            <person name="Vyverman W."/>
            <person name="Willis A."/>
            <person name="Wyrwicz L.S."/>
            <person name="Rokhsar D.S."/>
            <person name="Weissenbach J."/>
            <person name="Armbrust E.V."/>
            <person name="Green B.R."/>
            <person name="Van de Peer Y."/>
            <person name="Grigoriev I.V."/>
        </authorList>
    </citation>
    <scope>NUCLEOTIDE SEQUENCE [LARGE SCALE GENOMIC DNA]</scope>
    <source>
        <strain evidence="2 3">CCAP 1055/1</strain>
    </source>
</reference>
<sequence>MTTMTTQSSGMGVRISPLSLLTHLLVGLAGLQLGLVIGGYTVIHTGSDAATTVTTSGDSSSSSSSTGANADAVVGIPCVRDTTDATIRELRLKLAHALAEASAETTLPETLQGFVAGMGRVDRDEFIQRFDVGVPWDAKQPGNKEVLLLYNHPLSLPRNGSSDASSNTIPRYESINDAVQNCHQMKIVLQKPNQPNVCWAVVGQWDSHHVQKLMRLPPEHSLSTKKAVSEGFPLRYVSRNHLPNGRQTRVPTGTSYFPILHDYLGKLEATLARLSPVAAQAADPHNSLVVLVCNHGQSELLWNFVCAARSRSLNLAHVLVFATDSVTYDLAVAMGLHAMDVQNAFGDMPTVAARRYGDAAFTGMMMSKVYVMHLLITLGYNVLFQDVDVVWYQDPLAYFNNDQSDFDLFFQDDGAHSPRYAPYSPNTGLYYVRHNERTEFFFSTLARMGDLIQASGSHQSALNALLAEHASWRGLKVKVFGTSTDQGELFPGGYHFHRRKGFMKEIINKQRFFRQMGDWFVQEACIGKTLDDIGTDDSPDVRQAEYYTVQGQSFD</sequence>
<dbReference type="EMBL" id="CM000631">
    <property type="protein sequence ID" value="EEC43173.1"/>
    <property type="molecule type" value="Genomic_DNA"/>
</dbReference>
<dbReference type="InterPro" id="IPR052636">
    <property type="entry name" value="UDP-D-xylose:L-fucose_XylT"/>
</dbReference>
<dbReference type="PANTHER" id="PTHR47032:SF1">
    <property type="entry name" value="UDP-D-XYLOSE:L-FUCOSE ALPHA-1,3-D-XYLOSYLTRANSFERASE-RELATED"/>
    <property type="match status" value="1"/>
</dbReference>
<dbReference type="GeneID" id="7199220"/>
<feature type="domain" description="Nucleotide-diphospho-sugar transferase" evidence="1">
    <location>
        <begin position="315"/>
        <end position="482"/>
    </location>
</feature>
<dbReference type="GO" id="GO:0016757">
    <property type="term" value="F:glycosyltransferase activity"/>
    <property type="evidence" value="ECO:0007669"/>
    <property type="project" value="TreeGrafter"/>
</dbReference>
<dbReference type="HOGENOM" id="CLU_025479_0_0_1"/>
<dbReference type="PANTHER" id="PTHR47032">
    <property type="entry name" value="UDP-D-XYLOSE:L-FUCOSE ALPHA-1,3-D-XYLOSYLTRANSFERASE-RELATED"/>
    <property type="match status" value="1"/>
</dbReference>
<dbReference type="OrthoDB" id="540503at2759"/>
<dbReference type="InParanoid" id="B7GE18"/>
<reference evidence="3" key="2">
    <citation type="submission" date="2008-08" db="EMBL/GenBank/DDBJ databases">
        <authorList>
            <consortium name="Diatom Consortium"/>
            <person name="Grigoriev I."/>
            <person name="Grimwood J."/>
            <person name="Kuo A."/>
            <person name="Otillar R.P."/>
            <person name="Salamov A."/>
            <person name="Detter J.C."/>
            <person name="Lindquist E."/>
            <person name="Shapiro H."/>
            <person name="Lucas S."/>
            <person name="Glavina del Rio T."/>
            <person name="Pitluck S."/>
            <person name="Rokhsar D."/>
            <person name="Bowler C."/>
        </authorList>
    </citation>
    <scope>GENOME REANNOTATION</scope>
    <source>
        <strain evidence="3">CCAP 1055/1</strain>
    </source>
</reference>
<protein>
    <recommendedName>
        <fullName evidence="1">Nucleotide-diphospho-sugar transferase domain-containing protein</fullName>
    </recommendedName>
</protein>
<dbReference type="InterPro" id="IPR005069">
    <property type="entry name" value="Nucl-diP-sugar_transferase"/>
</dbReference>
<evidence type="ECO:0000313" key="2">
    <source>
        <dbReference type="EMBL" id="EEC43173.1"/>
    </source>
</evidence>
<dbReference type="Proteomes" id="UP000000759">
    <property type="component" value="Chromosome 29"/>
</dbReference>
<dbReference type="Pfam" id="PF03407">
    <property type="entry name" value="Nucleotid_trans"/>
    <property type="match status" value="1"/>
</dbReference>
<organism evidence="2 3">
    <name type="scientific">Phaeodactylum tricornutum (strain CCAP 1055/1)</name>
    <dbReference type="NCBI Taxonomy" id="556484"/>
    <lineage>
        <taxon>Eukaryota</taxon>
        <taxon>Sar</taxon>
        <taxon>Stramenopiles</taxon>
        <taxon>Ochrophyta</taxon>
        <taxon>Bacillariophyta</taxon>
        <taxon>Bacillariophyceae</taxon>
        <taxon>Bacillariophycidae</taxon>
        <taxon>Naviculales</taxon>
        <taxon>Phaeodactylaceae</taxon>
        <taxon>Phaeodactylum</taxon>
    </lineage>
</organism>
<dbReference type="AlphaFoldDB" id="B7GE18"/>
<accession>B7GE18</accession>
<evidence type="ECO:0000313" key="3">
    <source>
        <dbReference type="Proteomes" id="UP000000759"/>
    </source>
</evidence>
<dbReference type="STRING" id="556484.B7GE18"/>
<gene>
    <name evidence="2" type="ORF">PHATRDRAFT_50413</name>
</gene>
<proteinExistence type="predicted"/>